<dbReference type="Pfam" id="PF04860">
    <property type="entry name" value="Phage_portal"/>
    <property type="match status" value="1"/>
</dbReference>
<dbReference type="EMBL" id="UAUE01000009">
    <property type="protein sequence ID" value="SPY95690.1"/>
    <property type="molecule type" value="Genomic_DNA"/>
</dbReference>
<dbReference type="AlphaFoldDB" id="A0A2X2DMC9"/>
<accession>A0A2X2DMC9</accession>
<name>A0A2X2DMC9_PROMI</name>
<dbReference type="Proteomes" id="UP000251485">
    <property type="component" value="Unassembled WGS sequence"/>
</dbReference>
<reference evidence="1 2" key="1">
    <citation type="submission" date="2018-06" db="EMBL/GenBank/DDBJ databases">
        <authorList>
            <consortium name="Pathogen Informatics"/>
            <person name="Doyle S."/>
        </authorList>
    </citation>
    <scope>NUCLEOTIDE SEQUENCE [LARGE SCALE GENOMIC DNA]</scope>
    <source>
        <strain evidence="1 2">NCTC10975</strain>
    </source>
</reference>
<organism evidence="1 2">
    <name type="scientific">Proteus mirabilis</name>
    <dbReference type="NCBI Taxonomy" id="584"/>
    <lineage>
        <taxon>Bacteria</taxon>
        <taxon>Pseudomonadati</taxon>
        <taxon>Pseudomonadota</taxon>
        <taxon>Gammaproteobacteria</taxon>
        <taxon>Enterobacterales</taxon>
        <taxon>Morganellaceae</taxon>
        <taxon>Proteus</taxon>
    </lineage>
</organism>
<proteinExistence type="predicted"/>
<protein>
    <submittedName>
        <fullName evidence="1">Phage portal protein, HK97 family</fullName>
    </submittedName>
</protein>
<dbReference type="InterPro" id="IPR006944">
    <property type="entry name" value="Phage/GTA_portal"/>
</dbReference>
<evidence type="ECO:0000313" key="2">
    <source>
        <dbReference type="Proteomes" id="UP000251485"/>
    </source>
</evidence>
<gene>
    <name evidence="1" type="ORF">NCTC10975_01581</name>
</gene>
<sequence>MFTRQERTAGFYVRFNLAGLLRGTPKERADFYHFAITDGWMSRNEARAFEDMNPVDGLDEMLVSVNATQSAGKKTEEQKGDNDEQ</sequence>
<evidence type="ECO:0000313" key="1">
    <source>
        <dbReference type="EMBL" id="SPY95690.1"/>
    </source>
</evidence>